<evidence type="ECO:0000313" key="2">
    <source>
        <dbReference type="EMBL" id="CAG9332091.1"/>
    </source>
</evidence>
<dbReference type="AlphaFoldDB" id="A0AAU9K4H6"/>
<comment type="caution">
    <text evidence="2">The sequence shown here is derived from an EMBL/GenBank/DDBJ whole genome shotgun (WGS) entry which is preliminary data.</text>
</comment>
<dbReference type="EMBL" id="CAJZBQ010000054">
    <property type="protein sequence ID" value="CAG9332091.1"/>
    <property type="molecule type" value="Genomic_DNA"/>
</dbReference>
<reference evidence="2" key="1">
    <citation type="submission" date="2021-09" db="EMBL/GenBank/DDBJ databases">
        <authorList>
            <consortium name="AG Swart"/>
            <person name="Singh M."/>
            <person name="Singh A."/>
            <person name="Seah K."/>
            <person name="Emmerich C."/>
        </authorList>
    </citation>
    <scope>NUCLEOTIDE SEQUENCE</scope>
    <source>
        <strain evidence="2">ATCC30299</strain>
    </source>
</reference>
<proteinExistence type="predicted"/>
<evidence type="ECO:0000256" key="1">
    <source>
        <dbReference type="SAM" id="MobiDB-lite"/>
    </source>
</evidence>
<evidence type="ECO:0000313" key="3">
    <source>
        <dbReference type="Proteomes" id="UP001162131"/>
    </source>
</evidence>
<name>A0AAU9K4H6_9CILI</name>
<accession>A0AAU9K4H6</accession>
<feature type="compositionally biased region" description="Basic and acidic residues" evidence="1">
    <location>
        <begin position="1"/>
        <end position="19"/>
    </location>
</feature>
<gene>
    <name evidence="2" type="ORF">BSTOLATCC_MIC55546</name>
</gene>
<sequence length="68" mass="7929">MEPRFYEIPRKTPTHETLKKGVPGKQKKKPLKFSDEGGAQLETEIFGLFLVKITEPQMHFLNDLTNWN</sequence>
<dbReference type="Proteomes" id="UP001162131">
    <property type="component" value="Unassembled WGS sequence"/>
</dbReference>
<feature type="region of interest" description="Disordered" evidence="1">
    <location>
        <begin position="1"/>
        <end position="32"/>
    </location>
</feature>
<organism evidence="2 3">
    <name type="scientific">Blepharisma stoltei</name>
    <dbReference type="NCBI Taxonomy" id="1481888"/>
    <lineage>
        <taxon>Eukaryota</taxon>
        <taxon>Sar</taxon>
        <taxon>Alveolata</taxon>
        <taxon>Ciliophora</taxon>
        <taxon>Postciliodesmatophora</taxon>
        <taxon>Heterotrichea</taxon>
        <taxon>Heterotrichida</taxon>
        <taxon>Blepharismidae</taxon>
        <taxon>Blepharisma</taxon>
    </lineage>
</organism>
<protein>
    <submittedName>
        <fullName evidence="2">Uncharacterized protein</fullName>
    </submittedName>
</protein>
<keyword evidence="3" id="KW-1185">Reference proteome</keyword>